<dbReference type="AlphaFoldDB" id="A0A822Z225"/>
<proteinExistence type="predicted"/>
<reference evidence="1 2" key="1">
    <citation type="journal article" date="2020" name="Mol. Biol. Evol.">
        <title>Distinct Expression and Methylation Patterns for Genes with Different Fates following a Single Whole-Genome Duplication in Flowering Plants.</title>
        <authorList>
            <person name="Shi T."/>
            <person name="Rahmani R.S."/>
            <person name="Gugger P.F."/>
            <person name="Wang M."/>
            <person name="Li H."/>
            <person name="Zhang Y."/>
            <person name="Li Z."/>
            <person name="Wang Q."/>
            <person name="Van de Peer Y."/>
            <person name="Marchal K."/>
            <person name="Chen J."/>
        </authorList>
    </citation>
    <scope>NUCLEOTIDE SEQUENCE [LARGE SCALE GENOMIC DNA]</scope>
    <source>
        <tissue evidence="1">Leaf</tissue>
    </source>
</reference>
<comment type="caution">
    <text evidence="1">The sequence shown here is derived from an EMBL/GenBank/DDBJ whole genome shotgun (WGS) entry which is preliminary data.</text>
</comment>
<evidence type="ECO:0000313" key="2">
    <source>
        <dbReference type="Proteomes" id="UP000607653"/>
    </source>
</evidence>
<keyword evidence="2" id="KW-1185">Reference proteome</keyword>
<evidence type="ECO:0000313" key="1">
    <source>
        <dbReference type="EMBL" id="DAD37485.1"/>
    </source>
</evidence>
<dbReference type="EMBL" id="DUZY01000004">
    <property type="protein sequence ID" value="DAD37485.1"/>
    <property type="molecule type" value="Genomic_DNA"/>
</dbReference>
<accession>A0A822Z225</accession>
<gene>
    <name evidence="1" type="ORF">HUJ06_008126</name>
</gene>
<protein>
    <submittedName>
        <fullName evidence="1">Uncharacterized protein</fullName>
    </submittedName>
</protein>
<name>A0A822Z225_NELNU</name>
<organism evidence="1 2">
    <name type="scientific">Nelumbo nucifera</name>
    <name type="common">Sacred lotus</name>
    <dbReference type="NCBI Taxonomy" id="4432"/>
    <lineage>
        <taxon>Eukaryota</taxon>
        <taxon>Viridiplantae</taxon>
        <taxon>Streptophyta</taxon>
        <taxon>Embryophyta</taxon>
        <taxon>Tracheophyta</taxon>
        <taxon>Spermatophyta</taxon>
        <taxon>Magnoliopsida</taxon>
        <taxon>Proteales</taxon>
        <taxon>Nelumbonaceae</taxon>
        <taxon>Nelumbo</taxon>
    </lineage>
</organism>
<dbReference type="Proteomes" id="UP000607653">
    <property type="component" value="Unassembled WGS sequence"/>
</dbReference>
<sequence>MEAQVVRETHKQQQDDMTAIWKHGATAQCLIPPGLQDVIQQIMFLKMVFASVAKLVCIL</sequence>